<keyword evidence="2" id="KW-1185">Reference proteome</keyword>
<name>A0AC59EWV0_9VIRU</name>
<sequence>MTIKHIVLCGGGPVGIVSYGAIKELVCKNIIDYNEIKSIYSTSIGCFVALIFLLKLDWNSIDDFIVKRPWTNLMNFSSVDYFNLIFTKGLCDEAFIITCLKPLFLAADVDINITLRELYDLTNIHWHLFTSNLNKFTKVDLNYLTHPDLTVIQAIHMSVSIPVLIKPPFYNNEYYLDGGIFSNNPVNDCYLYEKCTADDIVSFVNDKRYPIDSSNIYFTKIQDELLNEDISNNNLTENTNIFSFIYFVIKTVFNKLMFVESENDTVSLLSHNNIINVCINANTFDINYWSYVFSNKEERQHLIELGKTLADNYIIKINNNDIDICNNTINTAADISFNLNDINLENIVYQPS</sequence>
<protein>
    <submittedName>
        <fullName evidence="1">Patatin-like phospholipase</fullName>
    </submittedName>
</protein>
<reference evidence="1 2" key="1">
    <citation type="journal article" date="2013" name="Proc. Natl. Acad. Sci. U.S.A.">
        <title>Genome of Phaeocystis globosa virus PgV-16T highlights the common ancestry of the largest known DNA viruses infecting eukaryotes.</title>
        <authorList>
            <person name="Santini S."/>
            <person name="Jeudy S."/>
            <person name="Bartoli J."/>
            <person name="Poirot O."/>
            <person name="Lescot M."/>
            <person name="Abergel C."/>
            <person name="Barbe V."/>
            <person name="Wommack K.E."/>
            <person name="Noordeloos A.A."/>
            <person name="Brussaard C.P."/>
            <person name="Claverie J.M."/>
        </authorList>
    </citation>
    <scope>NUCLEOTIDE SEQUENCE [LARGE SCALE GENOMIC DNA]</scope>
    <source>
        <strain evidence="1 2">16T</strain>
    </source>
</reference>
<evidence type="ECO:0000313" key="2">
    <source>
        <dbReference type="Proteomes" id="UP000204225"/>
    </source>
</evidence>
<organism evidence="1 2">
    <name type="scientific">Phaeocystis globosa virus PgV-16T</name>
    <dbReference type="NCBI Taxonomy" id="3071227"/>
    <lineage>
        <taxon>Viruses</taxon>
        <taxon>Varidnaviria</taxon>
        <taxon>Bamfordvirae</taxon>
        <taxon>Nucleocytoviricota</taxon>
        <taxon>Megaviricetes</taxon>
        <taxon>Imitervirales</taxon>
        <taxon>Mesomimiviridae</taxon>
        <taxon>Tethysvirus</taxon>
        <taxon>Tethysvirus hollandense</taxon>
    </lineage>
</organism>
<gene>
    <name evidence="1" type="ORF">PGCG_00117</name>
</gene>
<evidence type="ECO:0000313" key="1">
    <source>
        <dbReference type="EMBL" id="AGM15429.1"/>
    </source>
</evidence>
<dbReference type="Proteomes" id="UP000204225">
    <property type="component" value="Segment"/>
</dbReference>
<proteinExistence type="predicted"/>
<accession>A0AC59EWV0</accession>
<dbReference type="EMBL" id="KC662249">
    <property type="protein sequence ID" value="AGM15429.1"/>
    <property type="molecule type" value="Genomic_DNA"/>
</dbReference>